<dbReference type="Pfam" id="PF14106">
    <property type="entry name" value="DUF4279"/>
    <property type="match status" value="1"/>
</dbReference>
<keyword evidence="2" id="KW-1185">Reference proteome</keyword>
<accession>A0ABV2TNP3</accession>
<comment type="caution">
    <text evidence="1">The sequence shown here is derived from an EMBL/GenBank/DDBJ whole genome shotgun (WGS) entry which is preliminary data.</text>
</comment>
<reference evidence="1 2" key="1">
    <citation type="submission" date="2024-07" db="EMBL/GenBank/DDBJ databases">
        <title>Uliginosibacterium flavum JJ3220;KACC:17644.</title>
        <authorList>
            <person name="Kim M.K."/>
        </authorList>
    </citation>
    <scope>NUCLEOTIDE SEQUENCE [LARGE SCALE GENOMIC DNA]</scope>
    <source>
        <strain evidence="1 2">KACC:17644</strain>
    </source>
</reference>
<evidence type="ECO:0000313" key="2">
    <source>
        <dbReference type="Proteomes" id="UP001549691"/>
    </source>
</evidence>
<dbReference type="Proteomes" id="UP001549691">
    <property type="component" value="Unassembled WGS sequence"/>
</dbReference>
<proteinExistence type="predicted"/>
<dbReference type="InterPro" id="IPR025459">
    <property type="entry name" value="DUF4279"/>
</dbReference>
<name>A0ABV2TNP3_9RHOO</name>
<organism evidence="1 2">
    <name type="scientific">Uliginosibacterium flavum</name>
    <dbReference type="NCBI Taxonomy" id="1396831"/>
    <lineage>
        <taxon>Bacteria</taxon>
        <taxon>Pseudomonadati</taxon>
        <taxon>Pseudomonadota</taxon>
        <taxon>Betaproteobacteria</taxon>
        <taxon>Rhodocyclales</taxon>
        <taxon>Zoogloeaceae</taxon>
        <taxon>Uliginosibacterium</taxon>
    </lineage>
</organism>
<evidence type="ECO:0000313" key="1">
    <source>
        <dbReference type="EMBL" id="MET7014652.1"/>
    </source>
</evidence>
<dbReference type="EMBL" id="JBEWZI010000010">
    <property type="protein sequence ID" value="MET7014652.1"/>
    <property type="molecule type" value="Genomic_DNA"/>
</dbReference>
<dbReference type="RefSeq" id="WP_354601113.1">
    <property type="nucleotide sequence ID" value="NZ_JBEWZI010000010.1"/>
</dbReference>
<sequence>MSSPPLTHREYAYFFVSGHGNPEVITERLGLRPSDSWSAGDIGPRGRVRQSMSWRLDSGFDDTEPLDRHIDALLQILGTKAESLRQLWVEYDLTLQCVGYFPASGHGLHLNRDAIRKAAQLGLAFDLDFYGIDEHDHD</sequence>
<protein>
    <submittedName>
        <fullName evidence="1">DUF4279 domain-containing protein</fullName>
    </submittedName>
</protein>
<gene>
    <name evidence="1" type="ORF">ABXR19_10675</name>
</gene>